<accession>A0ABV5VN46</accession>
<keyword evidence="2" id="KW-1185">Reference proteome</keyword>
<evidence type="ECO:0000313" key="2">
    <source>
        <dbReference type="Proteomes" id="UP001589703"/>
    </source>
</evidence>
<sequence>MSRKHHRTMTPLLLVEGLHGEDLLEVEESALAGLEVHRNTVGPVSEVCVVTGFEELHGLEREAVEVPLLRLSFPGVEKREPAVLAEPSTQRIRGHQTSRCSITGIPDVIDHLSEAGVLELALVHVLRSIEGLQGDVAGPGTGLMPSPARYWSNASATYVQSVIPFSGLNRGARREMSVVSNDSTGIGVF</sequence>
<evidence type="ECO:0000313" key="1">
    <source>
        <dbReference type="EMBL" id="MFB9739110.1"/>
    </source>
</evidence>
<name>A0ABV5VN46_9ACTN</name>
<reference evidence="1 2" key="1">
    <citation type="submission" date="2024-09" db="EMBL/GenBank/DDBJ databases">
        <authorList>
            <person name="Sun Q."/>
            <person name="Mori K."/>
        </authorList>
    </citation>
    <scope>NUCLEOTIDE SEQUENCE [LARGE SCALE GENOMIC DNA]</scope>
    <source>
        <strain evidence="1 2">JCM 10918</strain>
    </source>
</reference>
<dbReference type="RefSeq" id="WP_385860226.1">
    <property type="nucleotide sequence ID" value="NZ_JBHMAR010000071.1"/>
</dbReference>
<comment type="caution">
    <text evidence="1">The sequence shown here is derived from an EMBL/GenBank/DDBJ whole genome shotgun (WGS) entry which is preliminary data.</text>
</comment>
<protein>
    <submittedName>
        <fullName evidence="1">Uncharacterized protein</fullName>
    </submittedName>
</protein>
<proteinExistence type="predicted"/>
<gene>
    <name evidence="1" type="ORF">ACFFRO_29015</name>
</gene>
<organism evidence="1 2">
    <name type="scientific">Streptomyces thermocoprophilus</name>
    <dbReference type="NCBI Taxonomy" id="78356"/>
    <lineage>
        <taxon>Bacteria</taxon>
        <taxon>Bacillati</taxon>
        <taxon>Actinomycetota</taxon>
        <taxon>Actinomycetes</taxon>
        <taxon>Kitasatosporales</taxon>
        <taxon>Streptomycetaceae</taxon>
        <taxon>Streptomyces</taxon>
    </lineage>
</organism>
<dbReference type="EMBL" id="JBHMAR010000071">
    <property type="protein sequence ID" value="MFB9739110.1"/>
    <property type="molecule type" value="Genomic_DNA"/>
</dbReference>
<dbReference type="Proteomes" id="UP001589703">
    <property type="component" value="Unassembled WGS sequence"/>
</dbReference>